<keyword evidence="2" id="KW-0472">Membrane</keyword>
<evidence type="ECO:0000256" key="1">
    <source>
        <dbReference type="SAM" id="MobiDB-lite"/>
    </source>
</evidence>
<proteinExistence type="predicted"/>
<comment type="caution">
    <text evidence="3">The sequence shown here is derived from an EMBL/GenBank/DDBJ whole genome shotgun (WGS) entry which is preliminary data.</text>
</comment>
<dbReference type="EMBL" id="JAAMOX010000002">
    <property type="protein sequence ID" value="NIH54260.1"/>
    <property type="molecule type" value="Genomic_DNA"/>
</dbReference>
<feature type="region of interest" description="Disordered" evidence="1">
    <location>
        <begin position="141"/>
        <end position="172"/>
    </location>
</feature>
<evidence type="ECO:0000313" key="4">
    <source>
        <dbReference type="Proteomes" id="UP000541033"/>
    </source>
</evidence>
<accession>A0A7X5R2M7</accession>
<protein>
    <recommendedName>
        <fullName evidence="5">DUF4232 domain-containing protein</fullName>
    </recommendedName>
</protein>
<evidence type="ECO:0000256" key="2">
    <source>
        <dbReference type="SAM" id="Phobius"/>
    </source>
</evidence>
<sequence>MSTIKNPVGPESRRVYARRRLVVLLGLVAVIAVIVLIIVRPGAGDAKPVAAPTPDASAGVETPAVEPCAPGAVVVLPVVDKTSYQEGENPQLSMTISNSGTTPCTVNAGTSQMVLTVMSGDEVYWTSTDCQTAAQDTEVTFEPSDPKKTAPISWDRTRSAPDTCDLPDRESVPAGGATYRLTVSLGGVETKTPSPFMLF</sequence>
<name>A0A7X5R2M7_9MICO</name>
<keyword evidence="4" id="KW-1185">Reference proteome</keyword>
<feature type="transmembrane region" description="Helical" evidence="2">
    <location>
        <begin position="21"/>
        <end position="39"/>
    </location>
</feature>
<dbReference type="RefSeq" id="WP_167150659.1">
    <property type="nucleotide sequence ID" value="NZ_JAAMOX010000002.1"/>
</dbReference>
<gene>
    <name evidence="3" type="ORF">FHX76_002156</name>
</gene>
<reference evidence="3 4" key="1">
    <citation type="submission" date="2020-02" db="EMBL/GenBank/DDBJ databases">
        <title>Sequencing the genomes of 1000 actinobacteria strains.</title>
        <authorList>
            <person name="Klenk H.-P."/>
        </authorList>
    </citation>
    <scope>NUCLEOTIDE SEQUENCE [LARGE SCALE GENOMIC DNA]</scope>
    <source>
        <strain evidence="3 4">DSM 27960</strain>
    </source>
</reference>
<evidence type="ECO:0000313" key="3">
    <source>
        <dbReference type="EMBL" id="NIH54260.1"/>
    </source>
</evidence>
<organism evidence="3 4">
    <name type="scientific">Lysinibacter cavernae</name>
    <dbReference type="NCBI Taxonomy" id="1640652"/>
    <lineage>
        <taxon>Bacteria</taxon>
        <taxon>Bacillati</taxon>
        <taxon>Actinomycetota</taxon>
        <taxon>Actinomycetes</taxon>
        <taxon>Micrococcales</taxon>
        <taxon>Microbacteriaceae</taxon>
        <taxon>Lysinibacter</taxon>
    </lineage>
</organism>
<keyword evidence="2" id="KW-1133">Transmembrane helix</keyword>
<dbReference type="Proteomes" id="UP000541033">
    <property type="component" value="Unassembled WGS sequence"/>
</dbReference>
<dbReference type="AlphaFoldDB" id="A0A7X5R2M7"/>
<evidence type="ECO:0008006" key="5">
    <source>
        <dbReference type="Google" id="ProtNLM"/>
    </source>
</evidence>
<keyword evidence="2" id="KW-0812">Transmembrane</keyword>